<feature type="transmembrane region" description="Helical" evidence="9">
    <location>
        <begin position="120"/>
        <end position="145"/>
    </location>
</feature>
<reference evidence="11 12" key="1">
    <citation type="submission" date="2011-08" db="EMBL/GenBank/DDBJ databases">
        <authorList>
            <person name="Weinstock G."/>
            <person name="Sodergren E."/>
            <person name="Clifton S."/>
            <person name="Fulton L."/>
            <person name="Fulton B."/>
            <person name="Courtney L."/>
            <person name="Fronick C."/>
            <person name="Harrison M."/>
            <person name="Strong C."/>
            <person name="Farmer C."/>
            <person name="Delahaunty K."/>
            <person name="Markovic C."/>
            <person name="Hall O."/>
            <person name="Minx P."/>
            <person name="Tomlinson C."/>
            <person name="Mitreva M."/>
            <person name="Hou S."/>
            <person name="Chen J."/>
            <person name="Wollam A."/>
            <person name="Pepin K.H."/>
            <person name="Johnson M."/>
            <person name="Bhonagiri V."/>
            <person name="Zhang X."/>
            <person name="Suruliraj S."/>
            <person name="Warren W."/>
            <person name="Chinwalla A."/>
            <person name="Mardis E.R."/>
            <person name="Wilson R.K."/>
        </authorList>
    </citation>
    <scope>NUCLEOTIDE SEQUENCE [LARGE SCALE GENOMIC DNA]</scope>
    <source>
        <strain evidence="11 12">F0357</strain>
    </source>
</reference>
<comment type="subcellular location">
    <subcellularLocation>
        <location evidence="1">Cell membrane</location>
        <topology evidence="1">Peripheral membrane protein</topology>
    </subcellularLocation>
</comment>
<dbReference type="PANTHER" id="PTHR43553:SF27">
    <property type="entry name" value="ENERGY-COUPLING FACTOR TRANSPORTER ATP-BINDING PROTEIN ECFA2"/>
    <property type="match status" value="1"/>
</dbReference>
<evidence type="ECO:0000256" key="9">
    <source>
        <dbReference type="SAM" id="Phobius"/>
    </source>
</evidence>
<keyword evidence="8 9" id="KW-0472">Membrane</keyword>
<dbReference type="CDD" id="cd03225">
    <property type="entry name" value="ABC_cobalt_CbiO_domain1"/>
    <property type="match status" value="1"/>
</dbReference>
<dbReference type="SUPFAM" id="SSF52540">
    <property type="entry name" value="P-loop containing nucleoside triphosphate hydrolases"/>
    <property type="match status" value="1"/>
</dbReference>
<dbReference type="GO" id="GO:0042626">
    <property type="term" value="F:ATPase-coupled transmembrane transporter activity"/>
    <property type="evidence" value="ECO:0007669"/>
    <property type="project" value="TreeGrafter"/>
</dbReference>
<dbReference type="InterPro" id="IPR015856">
    <property type="entry name" value="ABC_transpr_CbiO/EcfA_su"/>
</dbReference>
<keyword evidence="4" id="KW-1003">Cell membrane</keyword>
<keyword evidence="6 11" id="KW-0067">ATP-binding</keyword>
<dbReference type="Pfam" id="PF17099">
    <property type="entry name" value="TrpP"/>
    <property type="match status" value="1"/>
</dbReference>
<dbReference type="GO" id="GO:0016887">
    <property type="term" value="F:ATP hydrolysis activity"/>
    <property type="evidence" value="ECO:0007669"/>
    <property type="project" value="InterPro"/>
</dbReference>
<evidence type="ECO:0000313" key="12">
    <source>
        <dbReference type="Proteomes" id="UP000005481"/>
    </source>
</evidence>
<feature type="transmembrane region" description="Helical" evidence="9">
    <location>
        <begin position="20"/>
        <end position="40"/>
    </location>
</feature>
<dbReference type="GO" id="GO:0005524">
    <property type="term" value="F:ATP binding"/>
    <property type="evidence" value="ECO:0007669"/>
    <property type="project" value="UniProtKB-KW"/>
</dbReference>
<dbReference type="InterPro" id="IPR031360">
    <property type="entry name" value="TrpP"/>
</dbReference>
<dbReference type="STRING" id="861450.HMPREF0080_00392"/>
<evidence type="ECO:0000256" key="4">
    <source>
        <dbReference type="ARBA" id="ARBA00022475"/>
    </source>
</evidence>
<protein>
    <submittedName>
        <fullName evidence="11">ABC transporter, ATP-binding protein</fullName>
    </submittedName>
</protein>
<evidence type="ECO:0000256" key="3">
    <source>
        <dbReference type="ARBA" id="ARBA00022448"/>
    </source>
</evidence>
<keyword evidence="5" id="KW-0547">Nucleotide-binding</keyword>
<dbReference type="Gene3D" id="3.40.50.300">
    <property type="entry name" value="P-loop containing nucleotide triphosphate hydrolases"/>
    <property type="match status" value="1"/>
</dbReference>
<dbReference type="OrthoDB" id="197875at2"/>
<dbReference type="PROSITE" id="PS50893">
    <property type="entry name" value="ABC_TRANSPORTER_2"/>
    <property type="match status" value="1"/>
</dbReference>
<accession>G9YFI0</accession>
<comment type="similarity">
    <text evidence="2">Belongs to the ABC transporter superfamily.</text>
</comment>
<dbReference type="PANTHER" id="PTHR43553">
    <property type="entry name" value="HEAVY METAL TRANSPORTER"/>
    <property type="match status" value="1"/>
</dbReference>
<dbReference type="InterPro" id="IPR027417">
    <property type="entry name" value="P-loop_NTPase"/>
</dbReference>
<evidence type="ECO:0000256" key="2">
    <source>
        <dbReference type="ARBA" id="ARBA00005417"/>
    </source>
</evidence>
<keyword evidence="12" id="KW-1185">Reference proteome</keyword>
<feature type="domain" description="ABC transporter" evidence="10">
    <location>
        <begin position="213"/>
        <end position="453"/>
    </location>
</feature>
<keyword evidence="9" id="KW-1133">Transmembrane helix</keyword>
<dbReference type="Pfam" id="PF00005">
    <property type="entry name" value="ABC_tran"/>
    <property type="match status" value="1"/>
</dbReference>
<comment type="caution">
    <text evidence="11">The sequence shown here is derived from an EMBL/GenBank/DDBJ whole genome shotgun (WGS) entry which is preliminary data.</text>
</comment>
<feature type="transmembrane region" description="Helical" evidence="9">
    <location>
        <begin position="151"/>
        <end position="176"/>
    </location>
</feature>
<gene>
    <name evidence="11" type="ORF">HMPREF0080_00392</name>
</gene>
<evidence type="ECO:0000259" key="10">
    <source>
        <dbReference type="PROSITE" id="PS50893"/>
    </source>
</evidence>
<evidence type="ECO:0000256" key="6">
    <source>
        <dbReference type="ARBA" id="ARBA00022840"/>
    </source>
</evidence>
<organism evidence="11 12">
    <name type="scientific">Anaeroglobus geminatus F0357</name>
    <dbReference type="NCBI Taxonomy" id="861450"/>
    <lineage>
        <taxon>Bacteria</taxon>
        <taxon>Bacillati</taxon>
        <taxon>Bacillota</taxon>
        <taxon>Negativicutes</taxon>
        <taxon>Veillonellales</taxon>
        <taxon>Veillonellaceae</taxon>
        <taxon>Anaeroglobus</taxon>
    </lineage>
</organism>
<sequence length="491" mass="53482">MKTVEHIGELEFHHRQGGQFRWVTVSTLLLAVGTILHLVSPSVAGVTPNWTIATYCVAICLTGPSYRQALGIGLVAALVNVLTSKSGFPYGNLVSEPLGALTCACIVNNLSFLKIRDYSLLPALSGFLATCISGGAFVTILKFVLNLPNEVYFAGMLPLVGIIGLLNGVITPVMYFPAYRLFASRGFLDSAEEKEYISDHRDYELNPASDALISVEHLSYIYNKQKTPVLQDVNLTVHKGDFLVVTGESGSGKSTLCLSVTGAVPHYFGGVMKGMVFVKGVATTQTTIADLASRVGTMLDDYDSQLVAVTVEEEIAFSLENMGTAADEIEAAVETSLKKVGLSAYRTHRISDLSGGQRQRLVIAGVLATDPEILVFDEPTSALDPEGTHEFYELVHDLNVKHGHTIIVIEHSLEAVIPYANRLVLLERGRILCDGDLETTLRYMYDNDVCKSAVPQVFACQLDFEKAGFRPPHTWLSAEAAVKDLRQFQCR</sequence>
<dbReference type="EMBL" id="AGCJ01000012">
    <property type="protein sequence ID" value="EHM43147.1"/>
    <property type="molecule type" value="Genomic_DNA"/>
</dbReference>
<proteinExistence type="inferred from homology"/>
<keyword evidence="9" id="KW-0812">Transmembrane</keyword>
<dbReference type="InterPro" id="IPR003593">
    <property type="entry name" value="AAA+_ATPase"/>
</dbReference>
<dbReference type="InterPro" id="IPR003439">
    <property type="entry name" value="ABC_transporter-like_ATP-bd"/>
</dbReference>
<dbReference type="InterPro" id="IPR017871">
    <property type="entry name" value="ABC_transporter-like_CS"/>
</dbReference>
<dbReference type="Proteomes" id="UP000005481">
    <property type="component" value="Unassembled WGS sequence"/>
</dbReference>
<name>G9YFI0_9FIRM</name>
<keyword evidence="7" id="KW-1278">Translocase</keyword>
<evidence type="ECO:0000256" key="5">
    <source>
        <dbReference type="ARBA" id="ARBA00022741"/>
    </source>
</evidence>
<dbReference type="RefSeq" id="WP_006789375.1">
    <property type="nucleotide sequence ID" value="NZ_JH417569.1"/>
</dbReference>
<dbReference type="InterPro" id="IPR050095">
    <property type="entry name" value="ECF_ABC_transporter_ATP-bd"/>
</dbReference>
<dbReference type="eggNOG" id="COG1122">
    <property type="taxonomic scope" value="Bacteria"/>
</dbReference>
<dbReference type="SMART" id="SM00382">
    <property type="entry name" value="AAA"/>
    <property type="match status" value="1"/>
</dbReference>
<dbReference type="AlphaFoldDB" id="G9YFI0"/>
<evidence type="ECO:0000313" key="11">
    <source>
        <dbReference type="EMBL" id="EHM43147.1"/>
    </source>
</evidence>
<dbReference type="PATRIC" id="fig|861450.3.peg.374"/>
<dbReference type="PROSITE" id="PS00211">
    <property type="entry name" value="ABC_TRANSPORTER_1"/>
    <property type="match status" value="1"/>
</dbReference>
<dbReference type="GO" id="GO:0043190">
    <property type="term" value="C:ATP-binding cassette (ABC) transporter complex"/>
    <property type="evidence" value="ECO:0007669"/>
    <property type="project" value="TreeGrafter"/>
</dbReference>
<keyword evidence="3" id="KW-0813">Transport</keyword>
<evidence type="ECO:0000256" key="1">
    <source>
        <dbReference type="ARBA" id="ARBA00004202"/>
    </source>
</evidence>
<dbReference type="HOGENOM" id="CLU_556353_0_0_9"/>
<evidence type="ECO:0000256" key="7">
    <source>
        <dbReference type="ARBA" id="ARBA00022967"/>
    </source>
</evidence>
<evidence type="ECO:0000256" key="8">
    <source>
        <dbReference type="ARBA" id="ARBA00023136"/>
    </source>
</evidence>